<accession>A0ABR5KXA3</accession>
<sequence>MQLEAYRSRRSLAYNPRTVILLKQVRHAALRYCPIDSFR</sequence>
<dbReference type="EMBL" id="LGLK01000038">
    <property type="protein sequence ID" value="KPC19655.1"/>
    <property type="molecule type" value="Genomic_DNA"/>
</dbReference>
<evidence type="ECO:0000313" key="1">
    <source>
        <dbReference type="EMBL" id="KPC19655.1"/>
    </source>
</evidence>
<evidence type="ECO:0000313" key="2">
    <source>
        <dbReference type="Proteomes" id="UP000037943"/>
    </source>
</evidence>
<name>A0ABR5KXA3_PSEAV</name>
<reference evidence="1 2" key="1">
    <citation type="submission" date="2015-10" db="EMBL/GenBank/DDBJ databases">
        <title>Comparative genomics and high-throughput reverse genetic screens identify a new phytobacterial MAMP and an Arabidopsis receptor required for immune elicitation.</title>
        <authorList>
            <person name="Mott G.A."/>
            <person name="Thakur S."/>
            <person name="Wang P.W."/>
            <person name="Desveaux D."/>
            <person name="Guttman D.S."/>
        </authorList>
    </citation>
    <scope>NUCLEOTIDE SEQUENCE [LARGE SCALE GENOMIC DNA]</scope>
    <source>
        <strain evidence="1 2">107</strain>
    </source>
</reference>
<protein>
    <submittedName>
        <fullName evidence="1">Uncharacterized protein</fullName>
    </submittedName>
</protein>
<gene>
    <name evidence="1" type="ORF">AC499_3384</name>
</gene>
<comment type="caution">
    <text evidence="1">The sequence shown here is derived from an EMBL/GenBank/DDBJ whole genome shotgun (WGS) entry which is preliminary data.</text>
</comment>
<proteinExistence type="predicted"/>
<dbReference type="Proteomes" id="UP000037943">
    <property type="component" value="Unassembled WGS sequence"/>
</dbReference>
<organism evidence="1 2">
    <name type="scientific">Pseudomonas amygdali pv. lachrymans</name>
    <name type="common">Pseudomonas syringae pv. lachrymans</name>
    <dbReference type="NCBI Taxonomy" id="53707"/>
    <lineage>
        <taxon>Bacteria</taxon>
        <taxon>Pseudomonadati</taxon>
        <taxon>Pseudomonadota</taxon>
        <taxon>Gammaproteobacteria</taxon>
        <taxon>Pseudomonadales</taxon>
        <taxon>Pseudomonadaceae</taxon>
        <taxon>Pseudomonas</taxon>
        <taxon>Pseudomonas amygdali</taxon>
    </lineage>
</organism>
<keyword evidence="2" id="KW-1185">Reference proteome</keyword>